<dbReference type="GO" id="GO:0071949">
    <property type="term" value="F:FAD binding"/>
    <property type="evidence" value="ECO:0007669"/>
    <property type="project" value="InterPro"/>
</dbReference>
<dbReference type="GO" id="GO:0016491">
    <property type="term" value="F:oxidoreductase activity"/>
    <property type="evidence" value="ECO:0007669"/>
    <property type="project" value="InterPro"/>
</dbReference>
<dbReference type="PANTHER" id="PTHR32448">
    <property type="entry name" value="OS08G0158400 PROTEIN"/>
    <property type="match status" value="1"/>
</dbReference>
<dbReference type="InterPro" id="IPR016167">
    <property type="entry name" value="FAD-bd_PCMH_sub1"/>
</dbReference>
<dbReference type="Pfam" id="PF08031">
    <property type="entry name" value="BBE"/>
    <property type="match status" value="1"/>
</dbReference>
<dbReference type="AlphaFoldDB" id="A0AAQ3ULL9"/>
<evidence type="ECO:0000313" key="10">
    <source>
        <dbReference type="Proteomes" id="UP001341281"/>
    </source>
</evidence>
<dbReference type="InterPro" id="IPR016169">
    <property type="entry name" value="FAD-bd_PCMH_sub2"/>
</dbReference>
<dbReference type="InterPro" id="IPR012951">
    <property type="entry name" value="BBE"/>
</dbReference>
<keyword evidence="5" id="KW-0274">FAD</keyword>
<feature type="domain" description="FAD-binding PCMH-type" evidence="8">
    <location>
        <begin position="78"/>
        <end position="255"/>
    </location>
</feature>
<keyword evidence="4 7" id="KW-0732">Signal</keyword>
<keyword evidence="6" id="KW-0325">Glycoprotein</keyword>
<keyword evidence="10" id="KW-1185">Reference proteome</keyword>
<evidence type="ECO:0000256" key="5">
    <source>
        <dbReference type="ARBA" id="ARBA00022827"/>
    </source>
</evidence>
<protein>
    <recommendedName>
        <fullName evidence="8">FAD-binding PCMH-type domain-containing protein</fullName>
    </recommendedName>
</protein>
<proteinExistence type="inferred from homology"/>
<evidence type="ECO:0000256" key="3">
    <source>
        <dbReference type="ARBA" id="ARBA00022630"/>
    </source>
</evidence>
<dbReference type="SUPFAM" id="SSF56176">
    <property type="entry name" value="FAD-binding/transporter-associated domain-like"/>
    <property type="match status" value="1"/>
</dbReference>
<evidence type="ECO:0000256" key="4">
    <source>
        <dbReference type="ARBA" id="ARBA00022729"/>
    </source>
</evidence>
<dbReference type="PROSITE" id="PS51387">
    <property type="entry name" value="FAD_PCMH"/>
    <property type="match status" value="1"/>
</dbReference>
<dbReference type="Gene3D" id="3.40.462.20">
    <property type="match status" value="1"/>
</dbReference>
<evidence type="ECO:0000256" key="6">
    <source>
        <dbReference type="ARBA" id="ARBA00023180"/>
    </source>
</evidence>
<dbReference type="EMBL" id="CP144753">
    <property type="protein sequence ID" value="WVZ94470.1"/>
    <property type="molecule type" value="Genomic_DNA"/>
</dbReference>
<gene>
    <name evidence="9" type="ORF">U9M48_040357</name>
</gene>
<feature type="signal peptide" evidence="7">
    <location>
        <begin position="1"/>
        <end position="24"/>
    </location>
</feature>
<evidence type="ECO:0000256" key="1">
    <source>
        <dbReference type="ARBA" id="ARBA00001974"/>
    </source>
</evidence>
<sequence length="545" mass="58847">MTRFTRTPSLLLIIVCILFLSSDCTPSTSAPASNAATDAFLGCLAVEVPAGLIHNPASSSYAARLSSAARNLRHAQPDTPTPFAVVEAAEHSHVQATVRCARRHGVRVRTRSGGHDYEGVSYASADAAEPFVVLDIGALRGVRVDAARAEAWAGAGATVGELYHALGAASGTFAFPAGVCPSVGLGGHLSGGGVGRLARMYGVGADNVVDALVVDAEGRILDRSAMGEDLFWAIRGGGGGSFGVVLAWKLRLVRVPEKVAVFTVSRSGSPSAVDLVTKWQEVAPALPADVVLRVVLANRRAVFVAQSLGPCRRLLDIMGARFPELGVTLQDCEEMSWVQSTVYNYYHVLADDEQSDGGWRSKPLEELLLAATSRTSTSRPSPTTQAWERTWAAWIDKPEAGQNQMALDPYGGTLADISPSETPFPHRKGNLYQIEYYAVWRVNDDNDGSSKNASSWIQGLYKDMEPYVSKNPKAAYVNNRDMDLGTNQLQGNVTIYEKGRVWGERYFKGNFERLAAVKAMVDPHDFFRHEQSIPPLPSSCTNKFM</sequence>
<reference evidence="9 10" key="1">
    <citation type="submission" date="2024-02" db="EMBL/GenBank/DDBJ databases">
        <title>High-quality chromosome-scale genome assembly of Pensacola bahiagrass (Paspalum notatum Flugge var. saurae).</title>
        <authorList>
            <person name="Vega J.M."/>
            <person name="Podio M."/>
            <person name="Orjuela J."/>
            <person name="Siena L.A."/>
            <person name="Pessino S.C."/>
            <person name="Combes M.C."/>
            <person name="Mariac C."/>
            <person name="Albertini E."/>
            <person name="Pupilli F."/>
            <person name="Ortiz J.P.A."/>
            <person name="Leblanc O."/>
        </authorList>
    </citation>
    <scope>NUCLEOTIDE SEQUENCE [LARGE SCALE GENOMIC DNA]</scope>
    <source>
        <strain evidence="9">R1</strain>
        <tissue evidence="9">Leaf</tissue>
    </source>
</reference>
<comment type="cofactor">
    <cofactor evidence="1">
        <name>FAD</name>
        <dbReference type="ChEBI" id="CHEBI:57692"/>
    </cofactor>
</comment>
<dbReference type="Pfam" id="PF01565">
    <property type="entry name" value="FAD_binding_4"/>
    <property type="match status" value="1"/>
</dbReference>
<organism evidence="9 10">
    <name type="scientific">Paspalum notatum var. saurae</name>
    <dbReference type="NCBI Taxonomy" id="547442"/>
    <lineage>
        <taxon>Eukaryota</taxon>
        <taxon>Viridiplantae</taxon>
        <taxon>Streptophyta</taxon>
        <taxon>Embryophyta</taxon>
        <taxon>Tracheophyta</taxon>
        <taxon>Spermatophyta</taxon>
        <taxon>Magnoliopsida</taxon>
        <taxon>Liliopsida</taxon>
        <taxon>Poales</taxon>
        <taxon>Poaceae</taxon>
        <taxon>PACMAD clade</taxon>
        <taxon>Panicoideae</taxon>
        <taxon>Andropogonodae</taxon>
        <taxon>Paspaleae</taxon>
        <taxon>Paspalinae</taxon>
        <taxon>Paspalum</taxon>
    </lineage>
</organism>
<dbReference type="Proteomes" id="UP001341281">
    <property type="component" value="Chromosome 09"/>
</dbReference>
<dbReference type="InterPro" id="IPR016166">
    <property type="entry name" value="FAD-bd_PCMH"/>
</dbReference>
<dbReference type="InterPro" id="IPR036318">
    <property type="entry name" value="FAD-bd_PCMH-like_sf"/>
</dbReference>
<dbReference type="Gene3D" id="3.30.43.10">
    <property type="entry name" value="Uridine Diphospho-n-acetylenolpyruvylglucosamine Reductase, domain 2"/>
    <property type="match status" value="1"/>
</dbReference>
<keyword evidence="3" id="KW-0285">Flavoprotein</keyword>
<comment type="similarity">
    <text evidence="2">Belongs to the oxygen-dependent FAD-linked oxidoreductase family.</text>
</comment>
<evidence type="ECO:0000256" key="7">
    <source>
        <dbReference type="SAM" id="SignalP"/>
    </source>
</evidence>
<feature type="chain" id="PRO_5043017150" description="FAD-binding PCMH-type domain-containing protein" evidence="7">
    <location>
        <begin position="25"/>
        <end position="545"/>
    </location>
</feature>
<evidence type="ECO:0000259" key="8">
    <source>
        <dbReference type="PROSITE" id="PS51387"/>
    </source>
</evidence>
<name>A0AAQ3ULL9_PASNO</name>
<dbReference type="InterPro" id="IPR006094">
    <property type="entry name" value="Oxid_FAD_bind_N"/>
</dbReference>
<dbReference type="Gene3D" id="3.30.465.10">
    <property type="match status" value="1"/>
</dbReference>
<evidence type="ECO:0000313" key="9">
    <source>
        <dbReference type="EMBL" id="WVZ94470.1"/>
    </source>
</evidence>
<accession>A0AAQ3ULL9</accession>
<evidence type="ECO:0000256" key="2">
    <source>
        <dbReference type="ARBA" id="ARBA00005466"/>
    </source>
</evidence>